<feature type="chain" id="PRO_5047413460" description="Ig-like domain-containing protein" evidence="1">
    <location>
        <begin position="30"/>
        <end position="1433"/>
    </location>
</feature>
<dbReference type="Gene3D" id="2.60.40.10">
    <property type="entry name" value="Immunoglobulins"/>
    <property type="match status" value="1"/>
</dbReference>
<dbReference type="InterPro" id="IPR013783">
    <property type="entry name" value="Ig-like_fold"/>
</dbReference>
<proteinExistence type="predicted"/>
<dbReference type="Proteomes" id="UP001529340">
    <property type="component" value="Unassembled WGS sequence"/>
</dbReference>
<reference evidence="2" key="1">
    <citation type="submission" date="2023-06" db="EMBL/GenBank/DDBJ databases">
        <title>Identification and characterization of horizontal gene transfer across gut microbiota members of farm animals based on homology search.</title>
        <authorList>
            <person name="Schwarzerova J."/>
            <person name="Nykrynova M."/>
            <person name="Jureckova K."/>
            <person name="Cejkova D."/>
            <person name="Rychlik I."/>
        </authorList>
    </citation>
    <scope>NUCLEOTIDE SEQUENCE</scope>
    <source>
        <strain evidence="2">ET39</strain>
    </source>
</reference>
<gene>
    <name evidence="2" type="ORF">QUV96_06990</name>
</gene>
<keyword evidence="3" id="KW-1185">Reference proteome</keyword>
<dbReference type="EMBL" id="JAUDCG010000027">
    <property type="protein sequence ID" value="MDM8157378.1"/>
    <property type="molecule type" value="Genomic_DNA"/>
</dbReference>
<dbReference type="InterPro" id="IPR011050">
    <property type="entry name" value="Pectin_lyase_fold/virulence"/>
</dbReference>
<reference evidence="2" key="2">
    <citation type="submission" date="2023-06" db="EMBL/GenBank/DDBJ databases">
        <authorList>
            <person name="Zeman M."/>
            <person name="Kubasova T."/>
            <person name="Jahodarova E."/>
            <person name="Nykrynova M."/>
            <person name="Rychlik I."/>
        </authorList>
    </citation>
    <scope>NUCLEOTIDE SEQUENCE</scope>
    <source>
        <strain evidence="2">ET39</strain>
    </source>
</reference>
<feature type="signal peptide" evidence="1">
    <location>
        <begin position="1"/>
        <end position="29"/>
    </location>
</feature>
<dbReference type="RefSeq" id="WP_289607837.1">
    <property type="nucleotide sequence ID" value="NZ_JAUDCG010000027.1"/>
</dbReference>
<evidence type="ECO:0000313" key="2">
    <source>
        <dbReference type="EMBL" id="MDM8157378.1"/>
    </source>
</evidence>
<organism evidence="2 3">
    <name type="scientific">Amedibacillus dolichus</name>
    <dbReference type="NCBI Taxonomy" id="31971"/>
    <lineage>
        <taxon>Bacteria</taxon>
        <taxon>Bacillati</taxon>
        <taxon>Bacillota</taxon>
        <taxon>Erysipelotrichia</taxon>
        <taxon>Erysipelotrichales</taxon>
        <taxon>Erysipelotrichaceae</taxon>
        <taxon>Amedibacillus</taxon>
    </lineage>
</organism>
<accession>A0ABT7UEJ7</accession>
<keyword evidence="1" id="KW-0732">Signal</keyword>
<evidence type="ECO:0008006" key="4">
    <source>
        <dbReference type="Google" id="ProtNLM"/>
    </source>
</evidence>
<comment type="caution">
    <text evidence="2">The sequence shown here is derived from an EMBL/GenBank/DDBJ whole genome shotgun (WGS) entry which is preliminary data.</text>
</comment>
<name>A0ABT7UEJ7_9FIRM</name>
<evidence type="ECO:0000313" key="3">
    <source>
        <dbReference type="Proteomes" id="UP001529340"/>
    </source>
</evidence>
<dbReference type="SUPFAM" id="SSF51126">
    <property type="entry name" value="Pectin lyase-like"/>
    <property type="match status" value="1"/>
</dbReference>
<sequence length="1433" mass="152124">MKKRNLKKWMIGLLSLALMFSNLPQVVHAQDTVHEAGDEASLRSALSEAEAGETITLTGSFSLSADIRLEKDVVLDLNGQTVSLGSYSFQVRGTAEKAITVTICDSGQEGKLTGTDYIIDMNAGGADTVRMESGILEGTGYTSVARIQSGDAFVMSGGVARQTQTNATWVLNVMNSGRAEVIGGRVEGTFGIKANAAASTIIVGERPAGDKQTPEEAERVYVSSVNASNAAAPVLLYSGTVGKLTGNVGEGFVLNCWFEQDVSDRLPAGMMCVEVDGHWEVERLTQENAVAMIGDTYYGSLVKAAAELQDGEVLVLLKDQEGTQNVKVTVDHAIIDLNGHSITNRASGGYGLEITSDAGLPQGTTGVTVRNSSGEPSRIMADIPLYARSGNSMKELPIVLDETIELVSNSGNTCIELGTSAYVEHTERTAAYITEGGFLSTHADGKQYIHGSFTQAAQSDVTKTAVLLNDLQGGISVSAEHSDLTLDLNGHTVTSNGTAVIRVNTSDAQLTIKNGTMVNTDGTGAEVGIPAGGAPGGNLTYYHRVTLCLENVDLTSTNDFGIVTNGVSTDIHIQLTGGSVTADNGIGIYFPPADSTLTIDGTRISGTTGTAIKGGTVHISGNAVIIGTGDAQEPSEGADSGVHDTGAAVYVEGNYDRDVQVNIDSGTFTSRQGHAVQMLEDAEATGEKNIVIKGGTYSDEEAAEYIYPGLSIVENADGTYSIARKASVYVDGVAGDDSRSGDSSETAVRTLEHALNLVDEEGTIYICGTVTIDSAQTLEGVTIERAEGYGGQLLAVSGPDAVLTLIDTTIDGKALEAQMTGYLVFVSNGATLNIMEGSQLLNNQTTAVYVNVNSDLNMSGGAISGNIINNPQEDGYLWGGAGIVNNGTCIVSGGEISNNHTYGYVAGGIRHSRGTFVLEGDAIVTKNSADWYGGGIVVEAGAQFLLDGASITENEAGYYGGGVYIFGATNADQKTTSFEMRSGSIMGNQAVITGGGIFAQCANDEVIVSIRNGAIKDNVSAEEDMGHAIALYGENGSDLYPRLELSGQPEINGDVFFQNDYEDGYVIQVVDAFQPVVPIQINRSNDVMDIPAVTYAQGLTPDREDFVSRSLFEGLVVSGQDLKWATASVVYFYEEGGESEYRDHRHSVIIGETIDAANVPRPTKNGYTLSGWKLRGSDQLWDMESDEVSERFTRLEAVWTLDPPTVDVSADHSTFHEGHSVLLSASPSHAAAVTYTYQWYRDGMLLEGETSETLQAFAAGDYTVLVRASDGTKVSETLSDPLTLVMEAHTYVPSVTEPTCTEKGYTTYLCTVCNDSYQADFVDALGHAYADTWSSDAHGHWIECTRCHEKSEVHAHTYQWIIDKEATTEAEGLRHERCMVCGHETEAVVIPKLEKTDKGGTDTAAGHPSMVWAGLAVLSMLGIADLHRRKRRR</sequence>
<protein>
    <recommendedName>
        <fullName evidence="4">Ig-like domain-containing protein</fullName>
    </recommendedName>
</protein>
<evidence type="ECO:0000256" key="1">
    <source>
        <dbReference type="SAM" id="SignalP"/>
    </source>
</evidence>